<evidence type="ECO:0000256" key="10">
    <source>
        <dbReference type="PROSITE-ProRule" id="PRU00282"/>
    </source>
</evidence>
<accession>A0A8R2D536</accession>
<comment type="similarity">
    <text evidence="2 11">Belongs to the mitochondrial carrier (TC 2.A.29) family.</text>
</comment>
<dbReference type="PANTHER" id="PTHR45618">
    <property type="entry name" value="MITOCHONDRIAL DICARBOXYLATE CARRIER-RELATED"/>
    <property type="match status" value="1"/>
</dbReference>
<reference evidence="13" key="1">
    <citation type="submission" date="2010-06" db="EMBL/GenBank/DDBJ databases">
        <authorList>
            <person name="Jiang H."/>
            <person name="Abraham K."/>
            <person name="Ali S."/>
            <person name="Alsbrooks S.L."/>
            <person name="Anim B.N."/>
            <person name="Anosike U.S."/>
            <person name="Attaway T."/>
            <person name="Bandaranaike D.P."/>
            <person name="Battles P.K."/>
            <person name="Bell S.N."/>
            <person name="Bell A.V."/>
            <person name="Beltran B."/>
            <person name="Bickham C."/>
            <person name="Bustamante Y."/>
            <person name="Caleb T."/>
            <person name="Canada A."/>
            <person name="Cardenas V."/>
            <person name="Carter K."/>
            <person name="Chacko J."/>
            <person name="Chandrabose M.N."/>
            <person name="Chavez D."/>
            <person name="Chavez A."/>
            <person name="Chen L."/>
            <person name="Chu H.-S."/>
            <person name="Claassen K.J."/>
            <person name="Cockrell R."/>
            <person name="Collins M."/>
            <person name="Cooper J.A."/>
            <person name="Cree A."/>
            <person name="Curry S.M."/>
            <person name="Da Y."/>
            <person name="Dao M.D."/>
            <person name="Das B."/>
            <person name="Davila M.-L."/>
            <person name="Davy-Carroll L."/>
            <person name="Denson S."/>
            <person name="Dinh H."/>
            <person name="Ebong V.E."/>
            <person name="Edwards J.R."/>
            <person name="Egan A."/>
            <person name="El-Daye J."/>
            <person name="Escobedo L."/>
            <person name="Fernandez S."/>
            <person name="Fernando P.R."/>
            <person name="Flagg N."/>
            <person name="Forbes L.D."/>
            <person name="Fowler R.G."/>
            <person name="Fu Q."/>
            <person name="Gabisi R.A."/>
            <person name="Ganer J."/>
            <person name="Garbino Pronczuk A."/>
            <person name="Garcia R.M."/>
            <person name="Garner T."/>
            <person name="Garrett T.E."/>
            <person name="Gonzalez D.A."/>
            <person name="Hamid H."/>
            <person name="Hawkins E.S."/>
            <person name="Hirani K."/>
            <person name="Hogues M.E."/>
            <person name="Hollins B."/>
            <person name="Hsiao C.-H."/>
            <person name="Jabil R."/>
            <person name="James M.L."/>
            <person name="Jhangiani S.N."/>
            <person name="Johnson B."/>
            <person name="Johnson Q."/>
            <person name="Joshi V."/>
            <person name="Kalu J.B."/>
            <person name="Kam C."/>
            <person name="Kashfia A."/>
            <person name="Keebler J."/>
            <person name="Kisamo H."/>
            <person name="Kovar C.L."/>
            <person name="Lago L.A."/>
            <person name="Lai C.-Y."/>
            <person name="Laidlaw J."/>
            <person name="Lara F."/>
            <person name="Le T.-K."/>
            <person name="Lee S.L."/>
            <person name="Legall F.H."/>
            <person name="Lemon S.J."/>
            <person name="Lewis L.R."/>
            <person name="Li B."/>
            <person name="Liu Y."/>
            <person name="Liu Y.-S."/>
            <person name="Lopez J."/>
            <person name="Lozado R.J."/>
            <person name="Lu J."/>
            <person name="Madu R.C."/>
            <person name="Maheshwari M."/>
            <person name="Maheshwari R."/>
            <person name="Malloy K."/>
            <person name="Martinez E."/>
            <person name="Mathew T."/>
            <person name="Mercado I.C."/>
            <person name="Mercado C."/>
            <person name="Meyer B."/>
            <person name="Montgomery K."/>
            <person name="Morgan M.B."/>
            <person name="Munidasa M."/>
            <person name="Nazareth L.V."/>
            <person name="Nelson J."/>
            <person name="Ng B.M."/>
            <person name="Nguyen N.B."/>
            <person name="Nguyen P.Q."/>
            <person name="Nguyen T."/>
            <person name="Obregon M."/>
            <person name="Okwuonu G.O."/>
            <person name="Onwere C.G."/>
            <person name="Orozco G."/>
            <person name="Parra A."/>
            <person name="Patel S."/>
            <person name="Patil S."/>
            <person name="Perez A."/>
            <person name="Perez Y."/>
            <person name="Pham C."/>
            <person name="Primus E.L."/>
            <person name="Pu L.-L."/>
            <person name="Puazo M."/>
            <person name="Qin X."/>
            <person name="Quiroz J.B."/>
            <person name="Reese J."/>
            <person name="Richards S."/>
            <person name="Rives C.M."/>
            <person name="Robberts R."/>
            <person name="Ruiz S.J."/>
            <person name="Ruiz M.J."/>
            <person name="Santibanez J."/>
            <person name="Schneider B.W."/>
            <person name="Sisson I."/>
            <person name="Smith M."/>
            <person name="Sodergren E."/>
            <person name="Song X.-Z."/>
            <person name="Song B.B."/>
            <person name="Summersgill H."/>
            <person name="Thelus R."/>
            <person name="Thornton R.D."/>
            <person name="Trejos Z.Y."/>
            <person name="Usmani K."/>
            <person name="Vattathil S."/>
            <person name="Villasana D."/>
            <person name="Walker D.L."/>
            <person name="Wang S."/>
            <person name="Wang K."/>
            <person name="White C.S."/>
            <person name="Williams A.C."/>
            <person name="Williamson J."/>
            <person name="Wilson K."/>
            <person name="Woghiren I.O."/>
            <person name="Woodworth J.R."/>
            <person name="Worley K.C."/>
            <person name="Wright R.A."/>
            <person name="Wu W."/>
            <person name="Young L."/>
            <person name="Zhang L."/>
            <person name="Zhang J."/>
            <person name="Zhu Y."/>
            <person name="Muzny D.M."/>
            <person name="Weinstock G."/>
            <person name="Gibbs R.A."/>
        </authorList>
    </citation>
    <scope>NUCLEOTIDE SEQUENCE [LARGE SCALE GENOMIC DNA]</scope>
    <source>
        <strain evidence="13">LSR1</strain>
    </source>
</reference>
<keyword evidence="9 10" id="KW-0472">Membrane</keyword>
<dbReference type="Gene3D" id="1.50.40.10">
    <property type="entry name" value="Mitochondrial carrier domain"/>
    <property type="match status" value="1"/>
</dbReference>
<dbReference type="Pfam" id="PF00153">
    <property type="entry name" value="Mito_carr"/>
    <property type="match status" value="3"/>
</dbReference>
<reference evidence="12" key="2">
    <citation type="submission" date="2022-06" db="UniProtKB">
        <authorList>
            <consortium name="EnsemblMetazoa"/>
        </authorList>
    </citation>
    <scope>IDENTIFICATION</scope>
</reference>
<keyword evidence="3 11" id="KW-0813">Transport</keyword>
<dbReference type="InterPro" id="IPR018108">
    <property type="entry name" value="MCP_transmembrane"/>
</dbReference>
<evidence type="ECO:0000256" key="3">
    <source>
        <dbReference type="ARBA" id="ARBA00022448"/>
    </source>
</evidence>
<proteinExistence type="inferred from homology"/>
<dbReference type="Proteomes" id="UP000007819">
    <property type="component" value="Chromosome X"/>
</dbReference>
<dbReference type="RefSeq" id="XP_016661892.1">
    <property type="nucleotide sequence ID" value="XM_016806403.1"/>
</dbReference>
<dbReference type="FunFam" id="1.50.40.10:FF:000009">
    <property type="entry name" value="Mitochondrial 2-oxoglutarate/malate carrier protein"/>
    <property type="match status" value="1"/>
</dbReference>
<evidence type="ECO:0000256" key="7">
    <source>
        <dbReference type="ARBA" id="ARBA00022989"/>
    </source>
</evidence>
<keyword evidence="4 10" id="KW-0812">Transmembrane</keyword>
<keyword evidence="5" id="KW-0677">Repeat</keyword>
<dbReference type="InterPro" id="IPR023395">
    <property type="entry name" value="MCP_dom_sf"/>
</dbReference>
<evidence type="ECO:0000313" key="12">
    <source>
        <dbReference type="EnsemblMetazoa" id="XP_016661892.1"/>
    </source>
</evidence>
<evidence type="ECO:0000256" key="9">
    <source>
        <dbReference type="ARBA" id="ARBA00023136"/>
    </source>
</evidence>
<keyword evidence="6" id="KW-0999">Mitochondrion inner membrane</keyword>
<keyword evidence="13" id="KW-1185">Reference proteome</keyword>
<evidence type="ECO:0008006" key="14">
    <source>
        <dbReference type="Google" id="ProtNLM"/>
    </source>
</evidence>
<sequence length="281" mass="31346">MGSAVFVHPLEVLKFRMQLSGEKGTASDHKNSFHAIINMAKNEKLSGFYKGITANFMRQIVFTSTRVGCYTSLIDELKKRGQGTVINNAIASMSTGALAAFISTPTDIAVVRMTADGRLPAESRRNYKGVFDALIKIRKDEGITGLWRGTVATILRAMTANLTQLMSYDEAKVYMMENYNMENGLKLHTVSSMISGIVYSVCSNPMDVLKTRIQQQKIVDGKAEYSGIIEVATTLVKSEGVMALWKGWPFYYLRVAPGTVLLFIFMEQLRKGYEDNFIKDQ</sequence>
<feature type="repeat" description="Solcar" evidence="10">
    <location>
        <begin position="183"/>
        <end position="272"/>
    </location>
</feature>
<dbReference type="GO" id="GO:0005743">
    <property type="term" value="C:mitochondrial inner membrane"/>
    <property type="evidence" value="ECO:0007669"/>
    <property type="project" value="UniProtKB-SubCell"/>
</dbReference>
<dbReference type="PROSITE" id="PS50920">
    <property type="entry name" value="SOLCAR"/>
    <property type="match status" value="3"/>
</dbReference>
<protein>
    <recommendedName>
        <fullName evidence="14">Mitochondrial 2-oxoglutarate/malate carrier protein</fullName>
    </recommendedName>
</protein>
<dbReference type="EnsemblMetazoa" id="XM_016806403.2">
    <property type="protein sequence ID" value="XP_016661892.1"/>
    <property type="gene ID" value="LOC100158949"/>
</dbReference>
<evidence type="ECO:0000256" key="5">
    <source>
        <dbReference type="ARBA" id="ARBA00022737"/>
    </source>
</evidence>
<comment type="subcellular location">
    <subcellularLocation>
        <location evidence="1">Mitochondrion inner membrane</location>
        <topology evidence="1">Multi-pass membrane protein</topology>
    </subcellularLocation>
</comment>
<keyword evidence="7" id="KW-1133">Transmembrane helix</keyword>
<evidence type="ECO:0000313" key="13">
    <source>
        <dbReference type="Proteomes" id="UP000007819"/>
    </source>
</evidence>
<dbReference type="GeneID" id="100158949"/>
<organism evidence="12 13">
    <name type="scientific">Acyrthosiphon pisum</name>
    <name type="common">Pea aphid</name>
    <dbReference type="NCBI Taxonomy" id="7029"/>
    <lineage>
        <taxon>Eukaryota</taxon>
        <taxon>Metazoa</taxon>
        <taxon>Ecdysozoa</taxon>
        <taxon>Arthropoda</taxon>
        <taxon>Hexapoda</taxon>
        <taxon>Insecta</taxon>
        <taxon>Pterygota</taxon>
        <taxon>Neoptera</taxon>
        <taxon>Paraneoptera</taxon>
        <taxon>Hemiptera</taxon>
        <taxon>Sternorrhyncha</taxon>
        <taxon>Aphidomorpha</taxon>
        <taxon>Aphidoidea</taxon>
        <taxon>Aphididae</taxon>
        <taxon>Macrosiphini</taxon>
        <taxon>Acyrthosiphon</taxon>
    </lineage>
</organism>
<feature type="repeat" description="Solcar" evidence="10">
    <location>
        <begin position="1"/>
        <end position="76"/>
    </location>
</feature>
<name>A0A8R2D536_ACYPI</name>
<dbReference type="AlphaFoldDB" id="A0A8R2D536"/>
<keyword evidence="8" id="KW-0496">Mitochondrion</keyword>
<evidence type="ECO:0000256" key="4">
    <source>
        <dbReference type="ARBA" id="ARBA00022692"/>
    </source>
</evidence>
<dbReference type="InterPro" id="IPR050391">
    <property type="entry name" value="Mito_Metabolite_Transporter"/>
</dbReference>
<evidence type="ECO:0000256" key="2">
    <source>
        <dbReference type="ARBA" id="ARBA00006375"/>
    </source>
</evidence>
<evidence type="ECO:0000256" key="8">
    <source>
        <dbReference type="ARBA" id="ARBA00023128"/>
    </source>
</evidence>
<evidence type="ECO:0000256" key="1">
    <source>
        <dbReference type="ARBA" id="ARBA00004448"/>
    </source>
</evidence>
<dbReference type="SUPFAM" id="SSF103506">
    <property type="entry name" value="Mitochondrial carrier"/>
    <property type="match status" value="1"/>
</dbReference>
<evidence type="ECO:0000256" key="11">
    <source>
        <dbReference type="RuleBase" id="RU000488"/>
    </source>
</evidence>
<evidence type="ECO:0000256" key="6">
    <source>
        <dbReference type="ARBA" id="ARBA00022792"/>
    </source>
</evidence>
<feature type="repeat" description="Solcar" evidence="10">
    <location>
        <begin position="83"/>
        <end position="174"/>
    </location>
</feature>
<dbReference type="OrthoDB" id="448427at2759"/>